<protein>
    <submittedName>
        <fullName evidence="4">MerR family transcriptional regulator</fullName>
    </submittedName>
</protein>
<name>A0AAU8G3A6_9MICO</name>
<sequence>MTISGRGAARREEADGEASRPLRTSDVARAAGCSVQQVRDLEALGVVPPAGRSANGYRTFGDEHVLALRAYRGVAAAVGPVVARRVLRDARSLGLDEAVALVSGLHVTLARERDEALAARRALLVIRSEGDDPAGSPGSTTARATERDGSVLTITELAAALGVRASTLRFWEHEGLLAPERVASRTGAVSARRYPPATVREARVVAALRAAGYRVPEVRHAIDALRGATGPADVADPLAALDARLDAIARRTLALLEAGHDVVRLLARVPEPPG</sequence>
<dbReference type="PANTHER" id="PTHR30204">
    <property type="entry name" value="REDOX-CYCLING DRUG-SENSING TRANSCRIPTIONAL ACTIVATOR SOXR"/>
    <property type="match status" value="1"/>
</dbReference>
<dbReference type="SMART" id="SM00422">
    <property type="entry name" value="HTH_MERR"/>
    <property type="match status" value="2"/>
</dbReference>
<dbReference type="InterPro" id="IPR047057">
    <property type="entry name" value="MerR_fam"/>
</dbReference>
<proteinExistence type="predicted"/>
<feature type="region of interest" description="Disordered" evidence="2">
    <location>
        <begin position="1"/>
        <end position="25"/>
    </location>
</feature>
<dbReference type="GO" id="GO:0003677">
    <property type="term" value="F:DNA binding"/>
    <property type="evidence" value="ECO:0007669"/>
    <property type="project" value="UniProtKB-KW"/>
</dbReference>
<reference evidence="4" key="1">
    <citation type="submission" date="2024-06" db="EMBL/GenBank/DDBJ databases">
        <title>Complete genome sequence of the cellulolytic actinobacterium, Cellulosimicrobium ES-005.</title>
        <authorList>
            <person name="Matthews C.T."/>
            <person name="Underwood K.D."/>
            <person name="Ghanchi K.M."/>
            <person name="Fields S.D."/>
            <person name="Gardner S.G."/>
        </authorList>
    </citation>
    <scope>NUCLEOTIDE SEQUENCE</scope>
    <source>
        <strain evidence="4">ES-005</strain>
    </source>
</reference>
<dbReference type="GO" id="GO:0003700">
    <property type="term" value="F:DNA-binding transcription factor activity"/>
    <property type="evidence" value="ECO:0007669"/>
    <property type="project" value="InterPro"/>
</dbReference>
<feature type="compositionally biased region" description="Basic and acidic residues" evidence="2">
    <location>
        <begin position="9"/>
        <end position="20"/>
    </location>
</feature>
<feature type="domain" description="HTH merR-type" evidence="3">
    <location>
        <begin position="151"/>
        <end position="224"/>
    </location>
</feature>
<evidence type="ECO:0000256" key="2">
    <source>
        <dbReference type="SAM" id="MobiDB-lite"/>
    </source>
</evidence>
<dbReference type="Pfam" id="PF13411">
    <property type="entry name" value="MerR_1"/>
    <property type="match status" value="1"/>
</dbReference>
<evidence type="ECO:0000313" key="4">
    <source>
        <dbReference type="EMBL" id="XCH30194.1"/>
    </source>
</evidence>
<dbReference type="PROSITE" id="PS50937">
    <property type="entry name" value="HTH_MERR_2"/>
    <property type="match status" value="2"/>
</dbReference>
<dbReference type="PANTHER" id="PTHR30204:SF93">
    <property type="entry name" value="HTH MERR-TYPE DOMAIN-CONTAINING PROTEIN"/>
    <property type="match status" value="1"/>
</dbReference>
<dbReference type="AlphaFoldDB" id="A0AAU8G3A6"/>
<dbReference type="InterPro" id="IPR000551">
    <property type="entry name" value="MerR-type_HTH_dom"/>
</dbReference>
<feature type="domain" description="HTH merR-type" evidence="3">
    <location>
        <begin position="21"/>
        <end position="69"/>
    </location>
</feature>
<dbReference type="Gene3D" id="1.10.1660.10">
    <property type="match status" value="2"/>
</dbReference>
<dbReference type="Pfam" id="PF00376">
    <property type="entry name" value="MerR"/>
    <property type="match status" value="1"/>
</dbReference>
<dbReference type="InterPro" id="IPR009061">
    <property type="entry name" value="DNA-bd_dom_put_sf"/>
</dbReference>
<evidence type="ECO:0000256" key="1">
    <source>
        <dbReference type="ARBA" id="ARBA00023125"/>
    </source>
</evidence>
<dbReference type="EMBL" id="CP159290">
    <property type="protein sequence ID" value="XCH30194.1"/>
    <property type="molecule type" value="Genomic_DNA"/>
</dbReference>
<keyword evidence="1" id="KW-0238">DNA-binding</keyword>
<accession>A0AAU8G3A6</accession>
<gene>
    <name evidence="4" type="ORF">ABRQ22_00410</name>
</gene>
<dbReference type="RefSeq" id="WP_353708189.1">
    <property type="nucleotide sequence ID" value="NZ_CP159290.1"/>
</dbReference>
<organism evidence="4">
    <name type="scientific">Cellulosimicrobium sp. ES-005</name>
    <dbReference type="NCBI Taxonomy" id="3163031"/>
    <lineage>
        <taxon>Bacteria</taxon>
        <taxon>Bacillati</taxon>
        <taxon>Actinomycetota</taxon>
        <taxon>Actinomycetes</taxon>
        <taxon>Micrococcales</taxon>
        <taxon>Promicromonosporaceae</taxon>
        <taxon>Cellulosimicrobium</taxon>
    </lineage>
</organism>
<evidence type="ECO:0000259" key="3">
    <source>
        <dbReference type="PROSITE" id="PS50937"/>
    </source>
</evidence>
<dbReference type="SUPFAM" id="SSF46955">
    <property type="entry name" value="Putative DNA-binding domain"/>
    <property type="match status" value="2"/>
</dbReference>